<evidence type="ECO:0000256" key="1">
    <source>
        <dbReference type="SAM" id="Phobius"/>
    </source>
</evidence>
<feature type="transmembrane region" description="Helical" evidence="1">
    <location>
        <begin position="80"/>
        <end position="97"/>
    </location>
</feature>
<reference evidence="3" key="1">
    <citation type="journal article" date="2018" name="Front. Microbiol.">
        <title>Genome-Based Analysis Reveals the Taxonomy and Diversity of the Family Idiomarinaceae.</title>
        <authorList>
            <person name="Liu Y."/>
            <person name="Lai Q."/>
            <person name="Shao Z."/>
        </authorList>
    </citation>
    <scope>NUCLEOTIDE SEQUENCE [LARGE SCALE GENOMIC DNA]</scope>
    <source>
        <strain evidence="3">c121</strain>
    </source>
</reference>
<dbReference type="EMBL" id="PIQE01000002">
    <property type="protein sequence ID" value="RUO72612.1"/>
    <property type="molecule type" value="Genomic_DNA"/>
</dbReference>
<dbReference type="Proteomes" id="UP000287022">
    <property type="component" value="Unassembled WGS sequence"/>
</dbReference>
<sequence>MIKTSIAKRIGALALIVAGLLSAVLGPAGENTASWRWLGLFLLLLGVYFLLGQRASSEQRAEAAQQHATTPPLKWYQSPILWVPIVGAIVFLVALALQS</sequence>
<proteinExistence type="predicted"/>
<dbReference type="STRING" id="1122124.GCA_000423165_01410"/>
<protein>
    <submittedName>
        <fullName evidence="2">Uncharacterized protein</fullName>
    </submittedName>
</protein>
<feature type="transmembrane region" description="Helical" evidence="1">
    <location>
        <begin position="35"/>
        <end position="51"/>
    </location>
</feature>
<evidence type="ECO:0000313" key="3">
    <source>
        <dbReference type="Proteomes" id="UP000287022"/>
    </source>
</evidence>
<keyword evidence="1" id="KW-0472">Membrane</keyword>
<organism evidence="2 3">
    <name type="scientific">Pseudidiomarina sediminum</name>
    <dbReference type="NCBI Taxonomy" id="431675"/>
    <lineage>
        <taxon>Bacteria</taxon>
        <taxon>Pseudomonadati</taxon>
        <taxon>Pseudomonadota</taxon>
        <taxon>Gammaproteobacteria</taxon>
        <taxon>Alteromonadales</taxon>
        <taxon>Idiomarinaceae</taxon>
        <taxon>Pseudidiomarina</taxon>
    </lineage>
</organism>
<accession>A0A432Z3Y5</accession>
<name>A0A432Z3Y5_9GAMM</name>
<keyword evidence="1" id="KW-0812">Transmembrane</keyword>
<dbReference type="RefSeq" id="WP_026860207.1">
    <property type="nucleotide sequence ID" value="NZ_JAHVIQ010000001.1"/>
</dbReference>
<evidence type="ECO:0000313" key="2">
    <source>
        <dbReference type="EMBL" id="RUO72612.1"/>
    </source>
</evidence>
<dbReference type="AlphaFoldDB" id="A0A432Z3Y5"/>
<keyword evidence="1" id="KW-1133">Transmembrane helix</keyword>
<gene>
    <name evidence="2" type="ORF">CWI80_08680</name>
</gene>
<comment type="caution">
    <text evidence="2">The sequence shown here is derived from an EMBL/GenBank/DDBJ whole genome shotgun (WGS) entry which is preliminary data.</text>
</comment>
<keyword evidence="3" id="KW-1185">Reference proteome</keyword>